<dbReference type="PANTHER" id="PTHR32432">
    <property type="entry name" value="CELL DIVISION PROTEIN FTSA-RELATED"/>
    <property type="match status" value="1"/>
</dbReference>
<dbReference type="eggNOG" id="COG4820">
    <property type="taxonomic scope" value="Bacteria"/>
</dbReference>
<reference evidence="9 10" key="2">
    <citation type="submission" date="2008-10" db="EMBL/GenBank/DDBJ databases">
        <title>Draft genome sequence of Clostridium hiranonis (DSM 13275).</title>
        <authorList>
            <person name="Sudarsanam P."/>
            <person name="Ley R."/>
            <person name="Guruge J."/>
            <person name="Turnbaugh P.J."/>
            <person name="Mahowald M."/>
            <person name="Liep D."/>
            <person name="Gordon J."/>
        </authorList>
    </citation>
    <scope>NUCLEOTIDE SEQUENCE [LARGE SCALE GENOMIC DNA]</scope>
    <source>
        <strain evidence="9 10">DSM 13275</strain>
    </source>
</reference>
<evidence type="ECO:0000256" key="8">
    <source>
        <dbReference type="SAM" id="Coils"/>
    </source>
</evidence>
<evidence type="ECO:0000256" key="2">
    <source>
        <dbReference type="ARBA" id="ARBA00014415"/>
    </source>
</evidence>
<dbReference type="InterPro" id="IPR013366">
    <property type="entry name" value="EutJ"/>
</dbReference>
<dbReference type="PROSITE" id="PS00329">
    <property type="entry name" value="HSP70_2"/>
    <property type="match status" value="1"/>
</dbReference>
<evidence type="ECO:0000256" key="7">
    <source>
        <dbReference type="ARBA" id="ARBA00033103"/>
    </source>
</evidence>
<organism evidence="9 10">
    <name type="scientific">Peptacetobacter hiranonis (strain DSM 13275 / JCM 10541 / KCTC 15199 / TO-931)</name>
    <name type="common">Clostridium hiranonis</name>
    <dbReference type="NCBI Taxonomy" id="500633"/>
    <lineage>
        <taxon>Bacteria</taxon>
        <taxon>Bacillati</taxon>
        <taxon>Bacillota</taxon>
        <taxon>Clostridia</taxon>
        <taxon>Peptostreptococcales</taxon>
        <taxon>Peptostreptococcaceae</taxon>
        <taxon>Peptacetobacter</taxon>
    </lineage>
</organism>
<name>B6FX14_PEPHT</name>
<dbReference type="PANTHER" id="PTHR32432:SF3">
    <property type="entry name" value="ETHANOLAMINE UTILIZATION PROTEIN EUTJ"/>
    <property type="match status" value="1"/>
</dbReference>
<dbReference type="NCBIfam" id="NF011660">
    <property type="entry name" value="PRK15080.1"/>
    <property type="match status" value="1"/>
</dbReference>
<accession>B6FX14</accession>
<dbReference type="InterPro" id="IPR043129">
    <property type="entry name" value="ATPase_NBD"/>
</dbReference>
<gene>
    <name evidence="9" type="ORF">CLOHIR_00413</name>
</gene>
<dbReference type="InterPro" id="IPR018181">
    <property type="entry name" value="Heat_shock_70_CS"/>
</dbReference>
<keyword evidence="10" id="KW-1185">Reference proteome</keyword>
<dbReference type="Pfam" id="PF11104">
    <property type="entry name" value="PilM_2"/>
    <property type="match status" value="1"/>
</dbReference>
<dbReference type="RefSeq" id="WP_006439335.1">
    <property type="nucleotide sequence ID" value="NZ_DS995355.1"/>
</dbReference>
<comment type="caution">
    <text evidence="9">The sequence shown here is derived from an EMBL/GenBank/DDBJ whole genome shotgun (WGS) entry which is preliminary data.</text>
</comment>
<reference evidence="9 10" key="1">
    <citation type="submission" date="2008-09" db="EMBL/GenBank/DDBJ databases">
        <authorList>
            <person name="Fulton L."/>
            <person name="Clifton S."/>
            <person name="Fulton B."/>
            <person name="Xu J."/>
            <person name="Minx P."/>
            <person name="Pepin K.H."/>
            <person name="Johnson M."/>
            <person name="Thiruvilangam P."/>
            <person name="Bhonagiri V."/>
            <person name="Nash W.E."/>
            <person name="Mardis E.R."/>
            <person name="Wilson R.K."/>
        </authorList>
    </citation>
    <scope>NUCLEOTIDE SEQUENCE [LARGE SCALE GENOMIC DNA]</scope>
    <source>
        <strain evidence="9 10">DSM 13275</strain>
    </source>
</reference>
<dbReference type="Proteomes" id="UP000003178">
    <property type="component" value="Unassembled WGS sequence"/>
</dbReference>
<dbReference type="InterPro" id="IPR050696">
    <property type="entry name" value="FtsA/MreB"/>
</dbReference>
<evidence type="ECO:0000256" key="1">
    <source>
        <dbReference type="ARBA" id="ARBA00007381"/>
    </source>
</evidence>
<comment type="similarity">
    <text evidence="1">Belongs to the heat shock protein 70 family.</text>
</comment>
<dbReference type="OrthoDB" id="306538at2"/>
<dbReference type="SUPFAM" id="SSF53067">
    <property type="entry name" value="Actin-like ATPase domain"/>
    <property type="match status" value="2"/>
</dbReference>
<evidence type="ECO:0000313" key="10">
    <source>
        <dbReference type="Proteomes" id="UP000003178"/>
    </source>
</evidence>
<dbReference type="HOGENOM" id="CLU_088869_0_0_9"/>
<dbReference type="Gene3D" id="3.30.420.40">
    <property type="match status" value="2"/>
</dbReference>
<dbReference type="InterPro" id="IPR005883">
    <property type="entry name" value="PilM"/>
</dbReference>
<evidence type="ECO:0000313" key="9">
    <source>
        <dbReference type="EMBL" id="EEA85934.1"/>
    </source>
</evidence>
<proteinExistence type="inferred from homology"/>
<dbReference type="NCBIfam" id="TIGR02529">
    <property type="entry name" value="EutJ"/>
    <property type="match status" value="1"/>
</dbReference>
<dbReference type="CDD" id="cd24047">
    <property type="entry name" value="ASKHA_NBD_EutJ"/>
    <property type="match status" value="1"/>
</dbReference>
<evidence type="ECO:0000256" key="3">
    <source>
        <dbReference type="ARBA" id="ARBA00017249"/>
    </source>
</evidence>
<dbReference type="STRING" id="500633.CLOHIR_00413"/>
<evidence type="ECO:0000256" key="6">
    <source>
        <dbReference type="ARBA" id="ARBA00030945"/>
    </source>
</evidence>
<dbReference type="EMBL" id="ABWP01000012">
    <property type="protein sequence ID" value="EEA85934.1"/>
    <property type="molecule type" value="Genomic_DNA"/>
</dbReference>
<keyword evidence="8" id="KW-0175">Coiled coil</keyword>
<evidence type="ECO:0000256" key="4">
    <source>
        <dbReference type="ARBA" id="ARBA00023016"/>
    </source>
</evidence>
<feature type="coiled-coil region" evidence="8">
    <location>
        <begin position="64"/>
        <end position="91"/>
    </location>
</feature>
<protein>
    <recommendedName>
        <fullName evidence="2">Chaperone protein DnaK</fullName>
    </recommendedName>
    <alternativeName>
        <fullName evidence="3">Chaperone protein dnaK</fullName>
    </alternativeName>
    <alternativeName>
        <fullName evidence="7">HSP70</fullName>
    </alternativeName>
    <alternativeName>
        <fullName evidence="6">Heat shock 70 kDa protein</fullName>
    </alternativeName>
    <alternativeName>
        <fullName evidence="5">Heat shock protein 70</fullName>
    </alternativeName>
</protein>
<sequence length="269" mass="28450">MYKNSILDELDELIKSEKTAEYKLPLRCGVDLGTANIVIAVVDADGKPVAGIVNESKVVKDGIVVDYVGAIQNLKKMKAELEERLGTELINAATAIPPGILVKNAKGFVSVVEGAGFEVTNIVDEPTAAATVIGIKDGAVVDIGGGTTGISVLKNGEVIFTADEPTGGTHMTLAVAGYYGVDKAEAEKMKKDRSHQSDIYSIVVPVVEKMSTIVKGFLKDHPTDTVYVVGGASLFDDFEETFNKVTGVECIKAEKALLVTPYGIALNCK</sequence>
<dbReference type="AlphaFoldDB" id="B6FX14"/>
<evidence type="ECO:0000256" key="5">
    <source>
        <dbReference type="ARBA" id="ARBA00030019"/>
    </source>
</evidence>
<keyword evidence="4" id="KW-0346">Stress response</keyword>